<accession>D9S7U0</accession>
<dbReference type="GO" id="GO:0006203">
    <property type="term" value="P:dGTP catabolic process"/>
    <property type="evidence" value="ECO:0007669"/>
    <property type="project" value="TreeGrafter"/>
</dbReference>
<organism evidence="3 4">
    <name type="scientific">Fibrobacter succinogenes (strain ATCC 19169 / S85)</name>
    <dbReference type="NCBI Taxonomy" id="59374"/>
    <lineage>
        <taxon>Bacteria</taxon>
        <taxon>Pseudomonadati</taxon>
        <taxon>Fibrobacterota</taxon>
        <taxon>Fibrobacteria</taxon>
        <taxon>Fibrobacterales</taxon>
        <taxon>Fibrobacteraceae</taxon>
        <taxon>Fibrobacter</taxon>
    </lineage>
</organism>
<dbReference type="InterPro" id="IPR023293">
    <property type="entry name" value="dGTP_triP_hydro_central_sf"/>
</dbReference>
<dbReference type="GO" id="GO:0008832">
    <property type="term" value="F:dGTPase activity"/>
    <property type="evidence" value="ECO:0007669"/>
    <property type="project" value="TreeGrafter"/>
</dbReference>
<dbReference type="NCBIfam" id="NF002205">
    <property type="entry name" value="PRK01096.1"/>
    <property type="match status" value="1"/>
</dbReference>
<protein>
    <submittedName>
        <fullName evidence="3">Putative deoxyguanosinetriphosphate triphosphohydrolase</fullName>
    </submittedName>
</protein>
<keyword evidence="1 3" id="KW-0378">Hydrolase</keyword>
<gene>
    <name evidence="3" type="ordered locus">FSU_3081</name>
</gene>
<dbReference type="InterPro" id="IPR050135">
    <property type="entry name" value="dGTPase-like"/>
</dbReference>
<feature type="domain" description="HD" evidence="2">
    <location>
        <begin position="68"/>
        <end position="246"/>
    </location>
</feature>
<dbReference type="Pfam" id="PF01966">
    <property type="entry name" value="HD"/>
    <property type="match status" value="1"/>
</dbReference>
<dbReference type="PANTHER" id="PTHR11373:SF40">
    <property type="entry name" value="DEOXYGUANOSINETRIPHOSPHATE TRIPHOSPHOHYDROLASE-LIKE PROTEIN 2"/>
    <property type="match status" value="1"/>
</dbReference>
<evidence type="ECO:0000259" key="2">
    <source>
        <dbReference type="PROSITE" id="PS51831"/>
    </source>
</evidence>
<sequence>MPYCYIYYMLQWDTLLSATRYGHPADPDPNRSDFHRDYDRIVFSTAFRRLGRKTQVHPFSVNDHVHSRLTHSLEVSSVGRSLAITVYHLIKKHLPKYVNEYQFGTIVQSACLAHDIGNPPFGHAGEAAIREWFRKNRHSAPMSELSDKEIADFENFDGNAQGHRILSKLEYHFLDGGMRLTYATIGSMIKYPRLAYYGCPTSLFRTEAELYRETAEILGIPEIENGVWARHPLVYLMEAADDICYSILDVEDAIELGILTFGDVRNMFSFLCGPEVDIDREFEENGQNFRDFLSSIRGRAIQNLIDDVAVLFVKHYDRIMEGSLDKHLIDLSRSDTMEGIRIAKRLGVERIYPDRRKTELEVGSYTTLSTVLDAFINGVYDYRQNDRNSYRANRIVRLIGQAKIGQSVTTAEAYHQVLDFVSGMTDNYATYLARQIGGLAMGY</sequence>
<dbReference type="SMART" id="SM00471">
    <property type="entry name" value="HDc"/>
    <property type="match status" value="1"/>
</dbReference>
<proteinExistence type="predicted"/>
<dbReference type="Gene3D" id="1.10.3210.10">
    <property type="entry name" value="Hypothetical protein af1432"/>
    <property type="match status" value="1"/>
</dbReference>
<dbReference type="EMBL" id="CP002158">
    <property type="protein sequence ID" value="ADL26331.1"/>
    <property type="molecule type" value="Genomic_DNA"/>
</dbReference>
<reference evidence="4" key="1">
    <citation type="submission" date="2010-08" db="EMBL/GenBank/DDBJ databases">
        <title>Complete sequence of Fibrobacter succinogenes subsp. succinogenes S85.</title>
        <authorList>
            <person name="Durkin A.S."/>
            <person name="Nelson K.E."/>
            <person name="Morrison M."/>
            <person name="Forsberg C.W."/>
            <person name="Wilson D.B."/>
            <person name="Russell J.B."/>
            <person name="Cann I.K.O."/>
            <person name="Mackie R.I."/>
            <person name="White B.A."/>
        </authorList>
    </citation>
    <scope>NUCLEOTIDE SEQUENCE [LARGE SCALE GENOMIC DNA]</scope>
    <source>
        <strain evidence="4">ATCC 19169 / S85</strain>
    </source>
</reference>
<name>D9S7U0_FIBSS</name>
<evidence type="ECO:0000313" key="3">
    <source>
        <dbReference type="EMBL" id="ADL26331.1"/>
    </source>
</evidence>
<dbReference type="Gene3D" id="1.10.3550.10">
    <property type="entry name" value="eoxyguanosinetriphosphate triphosphohydrolase domain-like"/>
    <property type="match status" value="1"/>
</dbReference>
<dbReference type="Proteomes" id="UP000000517">
    <property type="component" value="Chromosome"/>
</dbReference>
<dbReference type="NCBIfam" id="TIGR01353">
    <property type="entry name" value="dGTP_triPase"/>
    <property type="match status" value="1"/>
</dbReference>
<dbReference type="eggNOG" id="COG0232">
    <property type="taxonomic scope" value="Bacteria"/>
</dbReference>
<dbReference type="HOGENOM" id="CLU_028163_2_0_0"/>
<dbReference type="InterPro" id="IPR027432">
    <property type="entry name" value="dGTP_triphosphohydrolase_C"/>
</dbReference>
<dbReference type="KEGG" id="fsc:FSU_3081"/>
<dbReference type="PANTHER" id="PTHR11373">
    <property type="entry name" value="DEOXYNUCLEOSIDE TRIPHOSPHATE TRIPHOSPHOHYDROLASE"/>
    <property type="match status" value="1"/>
</dbReference>
<dbReference type="SUPFAM" id="SSF109604">
    <property type="entry name" value="HD-domain/PDEase-like"/>
    <property type="match status" value="1"/>
</dbReference>
<dbReference type="STRING" id="59374.FSU_3081"/>
<dbReference type="PROSITE" id="PS51831">
    <property type="entry name" value="HD"/>
    <property type="match status" value="1"/>
</dbReference>
<evidence type="ECO:0000256" key="1">
    <source>
        <dbReference type="ARBA" id="ARBA00022801"/>
    </source>
</evidence>
<dbReference type="Gene3D" id="1.10.3410.10">
    <property type="entry name" value="putative deoxyguanosinetriphosphate triphosphohydrolase like domain"/>
    <property type="match status" value="1"/>
</dbReference>
<dbReference type="InterPro" id="IPR006261">
    <property type="entry name" value="dGTPase"/>
</dbReference>
<dbReference type="InterPro" id="IPR003607">
    <property type="entry name" value="HD/PDEase_dom"/>
</dbReference>
<dbReference type="InterPro" id="IPR006674">
    <property type="entry name" value="HD_domain"/>
</dbReference>
<dbReference type="PATRIC" id="fig|59374.8.peg.2942"/>
<evidence type="ECO:0000313" key="4">
    <source>
        <dbReference type="Proteomes" id="UP000000517"/>
    </source>
</evidence>
<dbReference type="AlphaFoldDB" id="D9S7U0"/>